<organism evidence="2 3">
    <name type="scientific">Halalkalicoccus paucihalophilus</name>
    <dbReference type="NCBI Taxonomy" id="1008153"/>
    <lineage>
        <taxon>Archaea</taxon>
        <taxon>Methanobacteriati</taxon>
        <taxon>Methanobacteriota</taxon>
        <taxon>Stenosarchaea group</taxon>
        <taxon>Halobacteria</taxon>
        <taxon>Halobacteriales</taxon>
        <taxon>Halococcaceae</taxon>
        <taxon>Halalkalicoccus</taxon>
    </lineage>
</organism>
<dbReference type="InterPro" id="IPR005149">
    <property type="entry name" value="Tscrpt_reg_PadR_N"/>
</dbReference>
<dbReference type="Gene3D" id="1.10.10.10">
    <property type="entry name" value="Winged helix-like DNA-binding domain superfamily/Winged helix DNA-binding domain"/>
    <property type="match status" value="1"/>
</dbReference>
<comment type="caution">
    <text evidence="2">The sequence shown here is derived from an EMBL/GenBank/DDBJ whole genome shotgun (WGS) entry which is preliminary data.</text>
</comment>
<dbReference type="EMBL" id="LTAZ01000013">
    <property type="protein sequence ID" value="KYH24277.1"/>
    <property type="molecule type" value="Genomic_DNA"/>
</dbReference>
<dbReference type="Pfam" id="PF03551">
    <property type="entry name" value="PadR"/>
    <property type="match status" value="1"/>
</dbReference>
<proteinExistence type="predicted"/>
<dbReference type="PATRIC" id="fig|1008153.3.peg.3421"/>
<evidence type="ECO:0000313" key="3">
    <source>
        <dbReference type="Proteomes" id="UP000075321"/>
    </source>
</evidence>
<evidence type="ECO:0000313" key="2">
    <source>
        <dbReference type="EMBL" id="KYH24277.1"/>
    </source>
</evidence>
<gene>
    <name evidence="2" type="ORF">HAPAU_32600</name>
</gene>
<dbReference type="InterPro" id="IPR036390">
    <property type="entry name" value="WH_DNA-bd_sf"/>
</dbReference>
<reference evidence="2 3" key="1">
    <citation type="submission" date="2016-02" db="EMBL/GenBank/DDBJ databases">
        <title>Genome sequence of Halalkalicoccus paucihalophilus DSM 24557.</title>
        <authorList>
            <person name="Poehlein A."/>
            <person name="Daniel R."/>
        </authorList>
    </citation>
    <scope>NUCLEOTIDE SEQUENCE [LARGE SCALE GENOMIC DNA]</scope>
    <source>
        <strain evidence="2 3">DSM 24557</strain>
    </source>
</reference>
<dbReference type="Proteomes" id="UP000075321">
    <property type="component" value="Unassembled WGS sequence"/>
</dbReference>
<dbReference type="InterPro" id="IPR036388">
    <property type="entry name" value="WH-like_DNA-bd_sf"/>
</dbReference>
<dbReference type="AlphaFoldDB" id="A0A151AA85"/>
<accession>A0A151AA85</accession>
<dbReference type="RefSeq" id="WP_394327298.1">
    <property type="nucleotide sequence ID" value="NZ_LTAZ01000013.1"/>
</dbReference>
<evidence type="ECO:0000259" key="1">
    <source>
        <dbReference type="Pfam" id="PF03551"/>
    </source>
</evidence>
<name>A0A151AA85_9EURY</name>
<keyword evidence="3" id="KW-1185">Reference proteome</keyword>
<feature type="domain" description="Transcription regulator PadR N-terminal" evidence="1">
    <location>
        <begin position="17"/>
        <end position="85"/>
    </location>
</feature>
<sequence length="101" mass="11681">MEDRNSIPELTSFQRDLLYVIAGLSEPYGVAVKDELEAYYDKQIHAGRLYPGLDTLVNKRLVQKDEVDGRTNAYNLTDRGRRELTARREWMDQYLGEIAGE</sequence>
<protein>
    <submittedName>
        <fullName evidence="2">Transcriptional regulator PadR-like family protein</fullName>
    </submittedName>
</protein>
<dbReference type="SUPFAM" id="SSF46785">
    <property type="entry name" value="Winged helix' DNA-binding domain"/>
    <property type="match status" value="1"/>
</dbReference>